<sequence length="420" mass="46282">MIKRKTVYVTALVLLPVVFLELASYVMLAALFDGPGRVRESRKVLVSVDTTQAGLISAGRTKQFQYILHPYLGFVYDATYNAAVGPYGFVGDDIVAAVGDENYNVVVTGGSVAGNFYVMEAMEMKKRVQAIPALAGRKINMACIATAGYKQPQQLLSVAYLLSLGARIDLLINIDGFNEMVIPLTENQPEGISVFYPTMWKDLTDDLGDSRQRVLIGELSLVDTARTTLARWFSWPGIDWSMTANLTWFLLDNVLSGQARKKVNELERTSGTLKVFQKGPPDQADRDTVQDRLANAWATSSRLLGDLATSGEFAYVHVLQPNQYVSGSKPLSESEKHIALSPTPGMAETTSQGYERLAQRSADIEQAGVFFLDATMIFQNVTEDVYFDTCCHFNKLGNDILLDTVMGFLEKTVYSPKKAG</sequence>
<organism evidence="1">
    <name type="scientific">hydrocarbon metagenome</name>
    <dbReference type="NCBI Taxonomy" id="938273"/>
    <lineage>
        <taxon>unclassified sequences</taxon>
        <taxon>metagenomes</taxon>
        <taxon>ecological metagenomes</taxon>
    </lineage>
</organism>
<name>A0A0W8G5C9_9ZZZZ</name>
<comment type="caution">
    <text evidence="1">The sequence shown here is derived from an EMBL/GenBank/DDBJ whole genome shotgun (WGS) entry which is preliminary data.</text>
</comment>
<protein>
    <submittedName>
        <fullName evidence="1">Uncharacterized protein</fullName>
    </submittedName>
</protein>
<accession>A0A0W8G5C9</accession>
<dbReference type="AlphaFoldDB" id="A0A0W8G5C9"/>
<dbReference type="EMBL" id="LNQE01000254">
    <property type="protein sequence ID" value="KUG28174.1"/>
    <property type="molecule type" value="Genomic_DNA"/>
</dbReference>
<gene>
    <name evidence="1" type="ORF">ASZ90_001969</name>
</gene>
<proteinExistence type="predicted"/>
<reference evidence="1" key="1">
    <citation type="journal article" date="2015" name="Proc. Natl. Acad. Sci. U.S.A.">
        <title>Networks of energetic and metabolic interactions define dynamics in microbial communities.</title>
        <authorList>
            <person name="Embree M."/>
            <person name="Liu J.K."/>
            <person name="Al-Bassam M.M."/>
            <person name="Zengler K."/>
        </authorList>
    </citation>
    <scope>NUCLEOTIDE SEQUENCE</scope>
</reference>
<evidence type="ECO:0000313" key="1">
    <source>
        <dbReference type="EMBL" id="KUG28174.1"/>
    </source>
</evidence>